<comment type="function">
    <text evidence="5">NDH-1 shuttles electrons from NADH, via FMN and iron-sulfur (Fe-S) centers, to quinones in the respiratory chain. The immediate electron acceptor for the enzyme in this species is believed to be ubiquinone. Couples the redox reaction to proton translocation (for every two electrons transferred, four hydrogen ions are translocated across the cytoplasmic membrane), and thus conserves the redox energy in a proton gradient. This subunit may bind ubiquinone.</text>
</comment>
<dbReference type="RefSeq" id="WP_078684419.1">
    <property type="nucleotide sequence ID" value="NZ_FUYA01000003.1"/>
</dbReference>
<dbReference type="GO" id="GO:0009060">
    <property type="term" value="P:aerobic respiration"/>
    <property type="evidence" value="ECO:0007669"/>
    <property type="project" value="TreeGrafter"/>
</dbReference>
<dbReference type="EMBL" id="FUYA01000003">
    <property type="protein sequence ID" value="SKA69385.1"/>
    <property type="molecule type" value="Genomic_DNA"/>
</dbReference>
<dbReference type="Pfam" id="PF00146">
    <property type="entry name" value="NADHdh"/>
    <property type="match status" value="1"/>
</dbReference>
<keyword evidence="4 5" id="KW-0472">Membrane</keyword>
<keyword evidence="5" id="KW-1278">Translocase</keyword>
<proteinExistence type="inferred from homology"/>
<organism evidence="7 8">
    <name type="scientific">Desulfobaculum bizertense DSM 18034</name>
    <dbReference type="NCBI Taxonomy" id="1121442"/>
    <lineage>
        <taxon>Bacteria</taxon>
        <taxon>Pseudomonadati</taxon>
        <taxon>Thermodesulfobacteriota</taxon>
        <taxon>Desulfovibrionia</taxon>
        <taxon>Desulfovibrionales</taxon>
        <taxon>Desulfovibrionaceae</taxon>
        <taxon>Desulfobaculum</taxon>
    </lineage>
</organism>
<comment type="subcellular location">
    <subcellularLocation>
        <location evidence="5 6">Cell membrane</location>
        <topology evidence="5 6">Multi-pass membrane protein</topology>
    </subcellularLocation>
    <subcellularLocation>
        <location evidence="1">Membrane</location>
        <topology evidence="1">Multi-pass membrane protein</topology>
    </subcellularLocation>
</comment>
<evidence type="ECO:0000256" key="5">
    <source>
        <dbReference type="HAMAP-Rule" id="MF_01350"/>
    </source>
</evidence>
<protein>
    <recommendedName>
        <fullName evidence="5">NADH-quinone oxidoreductase subunit H</fullName>
        <ecNumber evidence="5">7.1.1.-</ecNumber>
    </recommendedName>
    <alternativeName>
        <fullName evidence="5">NADH dehydrogenase I subunit H</fullName>
    </alternativeName>
    <alternativeName>
        <fullName evidence="5">NDH-1 subunit H</fullName>
    </alternativeName>
</protein>
<evidence type="ECO:0000256" key="6">
    <source>
        <dbReference type="RuleBase" id="RU000471"/>
    </source>
</evidence>
<dbReference type="PANTHER" id="PTHR11432:SF3">
    <property type="entry name" value="NADH-UBIQUINONE OXIDOREDUCTASE CHAIN 1"/>
    <property type="match status" value="1"/>
</dbReference>
<evidence type="ECO:0000256" key="3">
    <source>
        <dbReference type="ARBA" id="ARBA00022989"/>
    </source>
</evidence>
<dbReference type="Proteomes" id="UP000189733">
    <property type="component" value="Unassembled WGS sequence"/>
</dbReference>
<keyword evidence="3 5" id="KW-1133">Transmembrane helix</keyword>
<evidence type="ECO:0000313" key="7">
    <source>
        <dbReference type="EMBL" id="SKA69385.1"/>
    </source>
</evidence>
<keyword evidence="5" id="KW-0830">Ubiquinone</keyword>
<sequence length="329" mass="36074">MNTGSMIFGVPLELFRVVVGLVGLAAFIGLSALLLVWMERKVAGHFQRRPGPFEVGPHGLLQSVADAGKLIAKQLVRPDGADPILYWVAPVLAFLPVFVTLLPIPWGETWVAHESNLGILLILAFAGMGVLSLCLAGWASENKWSLLGGARALAQAVAYEIPMLLALVAVVLVTGTMNLSEVVEVQGGWPWQWAAMTQPVAFVLYFICAVAETNRAPFDLPEGESELTGGFHTEYSGMGFGLFFLAEYANMIVVAGVATALFLGGWKGPVFDGPWWFVLKVYALIFVMMWFRWTYPRVRFDQLLNIAWKWLIPLAILNLLVTAIVVKLV</sequence>
<feature type="transmembrane region" description="Helical" evidence="5">
    <location>
        <begin position="193"/>
        <end position="211"/>
    </location>
</feature>
<dbReference type="GO" id="GO:0016655">
    <property type="term" value="F:oxidoreductase activity, acting on NAD(P)H, quinone or similar compound as acceptor"/>
    <property type="evidence" value="ECO:0007669"/>
    <property type="project" value="UniProtKB-UniRule"/>
</dbReference>
<dbReference type="EC" id="7.1.1.-" evidence="5"/>
<keyword evidence="5 6" id="KW-0520">NAD</keyword>
<feature type="transmembrane region" description="Helical" evidence="5">
    <location>
        <begin position="275"/>
        <end position="295"/>
    </location>
</feature>
<dbReference type="InterPro" id="IPR001694">
    <property type="entry name" value="NADH_UbQ_OxRdtase_su1/FPO"/>
</dbReference>
<keyword evidence="5" id="KW-1003">Cell membrane</keyword>
<accession>A0A1T4VX27</accession>
<feature type="transmembrane region" description="Helical" evidence="5">
    <location>
        <begin position="14"/>
        <end position="38"/>
    </location>
</feature>
<dbReference type="GO" id="GO:0005886">
    <property type="term" value="C:plasma membrane"/>
    <property type="evidence" value="ECO:0007669"/>
    <property type="project" value="UniProtKB-SubCell"/>
</dbReference>
<dbReference type="HAMAP" id="MF_01350">
    <property type="entry name" value="NDH1_NuoH"/>
    <property type="match status" value="1"/>
</dbReference>
<comment type="similarity">
    <text evidence="5 6">Belongs to the complex I subunit 1 family.</text>
</comment>
<feature type="transmembrane region" description="Helical" evidence="5">
    <location>
        <begin position="307"/>
        <end position="326"/>
    </location>
</feature>
<name>A0A1T4VX27_9BACT</name>
<dbReference type="InterPro" id="IPR018086">
    <property type="entry name" value="NADH_UbQ_OxRdtase_su1_CS"/>
</dbReference>
<dbReference type="PANTHER" id="PTHR11432">
    <property type="entry name" value="NADH DEHYDROGENASE SUBUNIT 1"/>
    <property type="match status" value="1"/>
</dbReference>
<dbReference type="NCBIfam" id="NF004741">
    <property type="entry name" value="PRK06076.1-2"/>
    <property type="match status" value="1"/>
</dbReference>
<dbReference type="AlphaFoldDB" id="A0A1T4VX27"/>
<reference evidence="7 8" key="1">
    <citation type="submission" date="2017-02" db="EMBL/GenBank/DDBJ databases">
        <authorList>
            <person name="Peterson S.W."/>
        </authorList>
    </citation>
    <scope>NUCLEOTIDE SEQUENCE [LARGE SCALE GENOMIC DNA]</scope>
    <source>
        <strain evidence="7 8">DSM 18034</strain>
    </source>
</reference>
<gene>
    <name evidence="5" type="primary">nuoH</name>
    <name evidence="7" type="ORF">SAMN02745702_01118</name>
</gene>
<comment type="subunit">
    <text evidence="5">NDH-1 is composed of 14 different subunits. Subunits NuoA, H, J, K, L, M, N constitute the membrane sector of the complex.</text>
</comment>
<feature type="transmembrane region" description="Helical" evidence="5">
    <location>
        <begin position="84"/>
        <end position="106"/>
    </location>
</feature>
<dbReference type="GO" id="GO:0048038">
    <property type="term" value="F:quinone binding"/>
    <property type="evidence" value="ECO:0007669"/>
    <property type="project" value="UniProtKB-KW"/>
</dbReference>
<evidence type="ECO:0000313" key="8">
    <source>
        <dbReference type="Proteomes" id="UP000189733"/>
    </source>
</evidence>
<dbReference type="PROSITE" id="PS00668">
    <property type="entry name" value="COMPLEX1_ND1_2"/>
    <property type="match status" value="1"/>
</dbReference>
<feature type="transmembrane region" description="Helical" evidence="5">
    <location>
        <begin position="118"/>
        <end position="140"/>
    </location>
</feature>
<keyword evidence="5" id="KW-0874">Quinone</keyword>
<evidence type="ECO:0000256" key="2">
    <source>
        <dbReference type="ARBA" id="ARBA00022692"/>
    </source>
</evidence>
<keyword evidence="8" id="KW-1185">Reference proteome</keyword>
<dbReference type="STRING" id="1121442.SAMN02745702_01118"/>
<feature type="transmembrane region" description="Helical" evidence="5">
    <location>
        <begin position="240"/>
        <end position="263"/>
    </location>
</feature>
<dbReference type="GO" id="GO:0003954">
    <property type="term" value="F:NADH dehydrogenase activity"/>
    <property type="evidence" value="ECO:0007669"/>
    <property type="project" value="TreeGrafter"/>
</dbReference>
<comment type="catalytic activity">
    <reaction evidence="5">
        <text>a quinone + NADH + 5 H(+)(in) = a quinol + NAD(+) + 4 H(+)(out)</text>
        <dbReference type="Rhea" id="RHEA:57888"/>
        <dbReference type="ChEBI" id="CHEBI:15378"/>
        <dbReference type="ChEBI" id="CHEBI:24646"/>
        <dbReference type="ChEBI" id="CHEBI:57540"/>
        <dbReference type="ChEBI" id="CHEBI:57945"/>
        <dbReference type="ChEBI" id="CHEBI:132124"/>
    </reaction>
</comment>
<evidence type="ECO:0000256" key="4">
    <source>
        <dbReference type="ARBA" id="ARBA00023136"/>
    </source>
</evidence>
<feature type="transmembrane region" description="Helical" evidence="5">
    <location>
        <begin position="152"/>
        <end position="173"/>
    </location>
</feature>
<keyword evidence="2 5" id="KW-0812">Transmembrane</keyword>
<evidence type="ECO:0000256" key="1">
    <source>
        <dbReference type="ARBA" id="ARBA00004141"/>
    </source>
</evidence>